<feature type="region of interest" description="Disordered" evidence="1">
    <location>
        <begin position="84"/>
        <end position="105"/>
    </location>
</feature>
<proteinExistence type="predicted"/>
<dbReference type="Proteomes" id="UP001231124">
    <property type="component" value="Unassembled WGS sequence"/>
</dbReference>
<sequence>MAALYGLWLQAFLVSLQPLPLLPSAGEVICATHDTPAGEDRTACPQHHCCLAAHAAQPLLGPVPEFVRIAAPWRRATAQVWRVAERPPVRGPPNRAATPRGPPAA</sequence>
<comment type="caution">
    <text evidence="2">The sequence shown here is derived from an EMBL/GenBank/DDBJ whole genome shotgun (WGS) entry which is preliminary data.</text>
</comment>
<reference evidence="2 3" key="1">
    <citation type="submission" date="2023-07" db="EMBL/GenBank/DDBJ databases">
        <title>Genomic Encyclopedia of Type Strains, Phase IV (KMG-IV): sequencing the most valuable type-strain genomes for metagenomic binning, comparative biology and taxonomic classification.</title>
        <authorList>
            <person name="Goeker M."/>
        </authorList>
    </citation>
    <scope>NUCLEOTIDE SEQUENCE [LARGE SCALE GENOMIC DNA]</scope>
    <source>
        <strain evidence="2 3">DSM 19013</strain>
    </source>
</reference>
<evidence type="ECO:0000313" key="3">
    <source>
        <dbReference type="Proteomes" id="UP001231124"/>
    </source>
</evidence>
<organism evidence="2 3">
    <name type="scientific">Methylobacterium aerolatum</name>
    <dbReference type="NCBI Taxonomy" id="418708"/>
    <lineage>
        <taxon>Bacteria</taxon>
        <taxon>Pseudomonadati</taxon>
        <taxon>Pseudomonadota</taxon>
        <taxon>Alphaproteobacteria</taxon>
        <taxon>Hyphomicrobiales</taxon>
        <taxon>Methylobacteriaceae</taxon>
        <taxon>Methylobacterium</taxon>
    </lineage>
</organism>
<evidence type="ECO:0000256" key="1">
    <source>
        <dbReference type="SAM" id="MobiDB-lite"/>
    </source>
</evidence>
<dbReference type="EMBL" id="JAUSVP010000002">
    <property type="protein sequence ID" value="MDQ0446487.1"/>
    <property type="molecule type" value="Genomic_DNA"/>
</dbReference>
<name>A0ABU0HX85_9HYPH</name>
<accession>A0ABU0HX85</accession>
<evidence type="ECO:0000313" key="2">
    <source>
        <dbReference type="EMBL" id="MDQ0446487.1"/>
    </source>
</evidence>
<dbReference type="RefSeq" id="WP_238201165.1">
    <property type="nucleotide sequence ID" value="NZ_BPQE01000002.1"/>
</dbReference>
<protein>
    <recommendedName>
        <fullName evidence="4">Secreted protein</fullName>
    </recommendedName>
</protein>
<evidence type="ECO:0008006" key="4">
    <source>
        <dbReference type="Google" id="ProtNLM"/>
    </source>
</evidence>
<gene>
    <name evidence="2" type="ORF">QO012_000976</name>
</gene>
<keyword evidence="3" id="KW-1185">Reference proteome</keyword>